<proteinExistence type="predicted"/>
<feature type="region of interest" description="Disordered" evidence="1">
    <location>
        <begin position="41"/>
        <end position="66"/>
    </location>
</feature>
<dbReference type="InParanoid" id="A0A0D0CAZ0"/>
<dbReference type="HOGENOM" id="CLU_2838192_0_0_1"/>
<evidence type="ECO:0000256" key="1">
    <source>
        <dbReference type="SAM" id="MobiDB-lite"/>
    </source>
</evidence>
<protein>
    <submittedName>
        <fullName evidence="2">Uncharacterized protein</fullName>
    </submittedName>
</protein>
<dbReference type="Proteomes" id="UP000054538">
    <property type="component" value="Unassembled WGS sequence"/>
</dbReference>
<keyword evidence="3" id="KW-1185">Reference proteome</keyword>
<gene>
    <name evidence="2" type="ORF">PAXRUDRAFT_833788</name>
</gene>
<evidence type="ECO:0000313" key="2">
    <source>
        <dbReference type="EMBL" id="KIK80007.1"/>
    </source>
</evidence>
<organism evidence="2 3">
    <name type="scientific">Paxillus rubicundulus Ve08.2h10</name>
    <dbReference type="NCBI Taxonomy" id="930991"/>
    <lineage>
        <taxon>Eukaryota</taxon>
        <taxon>Fungi</taxon>
        <taxon>Dikarya</taxon>
        <taxon>Basidiomycota</taxon>
        <taxon>Agaricomycotina</taxon>
        <taxon>Agaricomycetes</taxon>
        <taxon>Agaricomycetidae</taxon>
        <taxon>Boletales</taxon>
        <taxon>Paxilineae</taxon>
        <taxon>Paxillaceae</taxon>
        <taxon>Paxillus</taxon>
    </lineage>
</organism>
<accession>A0A0D0CAZ0</accession>
<evidence type="ECO:0000313" key="3">
    <source>
        <dbReference type="Proteomes" id="UP000054538"/>
    </source>
</evidence>
<feature type="non-terminal residue" evidence="2">
    <location>
        <position position="66"/>
    </location>
</feature>
<name>A0A0D0CAZ0_9AGAM</name>
<dbReference type="AlphaFoldDB" id="A0A0D0CAZ0"/>
<sequence length="66" mass="6866">MTIPAIVPGCTVEEASPEVGVLVGVTIEVTVTTTTGIVESQRNMSESPTGDVDEEMRASYSLVPAL</sequence>
<dbReference type="EMBL" id="KN826126">
    <property type="protein sequence ID" value="KIK80007.1"/>
    <property type="molecule type" value="Genomic_DNA"/>
</dbReference>
<reference evidence="3" key="2">
    <citation type="submission" date="2015-01" db="EMBL/GenBank/DDBJ databases">
        <title>Evolutionary Origins and Diversification of the Mycorrhizal Mutualists.</title>
        <authorList>
            <consortium name="DOE Joint Genome Institute"/>
            <consortium name="Mycorrhizal Genomics Consortium"/>
            <person name="Kohler A."/>
            <person name="Kuo A."/>
            <person name="Nagy L.G."/>
            <person name="Floudas D."/>
            <person name="Copeland A."/>
            <person name="Barry K.W."/>
            <person name="Cichocki N."/>
            <person name="Veneault-Fourrey C."/>
            <person name="LaButti K."/>
            <person name="Lindquist E.A."/>
            <person name="Lipzen A."/>
            <person name="Lundell T."/>
            <person name="Morin E."/>
            <person name="Murat C."/>
            <person name="Riley R."/>
            <person name="Ohm R."/>
            <person name="Sun H."/>
            <person name="Tunlid A."/>
            <person name="Henrissat B."/>
            <person name="Grigoriev I.V."/>
            <person name="Hibbett D.S."/>
            <person name="Martin F."/>
        </authorList>
    </citation>
    <scope>NUCLEOTIDE SEQUENCE [LARGE SCALE GENOMIC DNA]</scope>
    <source>
        <strain evidence="3">Ve08.2h10</strain>
    </source>
</reference>
<reference evidence="2 3" key="1">
    <citation type="submission" date="2014-04" db="EMBL/GenBank/DDBJ databases">
        <authorList>
            <consortium name="DOE Joint Genome Institute"/>
            <person name="Kuo A."/>
            <person name="Kohler A."/>
            <person name="Jargeat P."/>
            <person name="Nagy L.G."/>
            <person name="Floudas D."/>
            <person name="Copeland A."/>
            <person name="Barry K.W."/>
            <person name="Cichocki N."/>
            <person name="Veneault-Fourrey C."/>
            <person name="LaButti K."/>
            <person name="Lindquist E.A."/>
            <person name="Lipzen A."/>
            <person name="Lundell T."/>
            <person name="Morin E."/>
            <person name="Murat C."/>
            <person name="Sun H."/>
            <person name="Tunlid A."/>
            <person name="Henrissat B."/>
            <person name="Grigoriev I.V."/>
            <person name="Hibbett D.S."/>
            <person name="Martin F."/>
            <person name="Nordberg H.P."/>
            <person name="Cantor M.N."/>
            <person name="Hua S.X."/>
        </authorList>
    </citation>
    <scope>NUCLEOTIDE SEQUENCE [LARGE SCALE GENOMIC DNA]</scope>
    <source>
        <strain evidence="2 3">Ve08.2h10</strain>
    </source>
</reference>